<evidence type="ECO:0000256" key="2">
    <source>
        <dbReference type="ARBA" id="ARBA00012980"/>
    </source>
</evidence>
<evidence type="ECO:0000256" key="6">
    <source>
        <dbReference type="ARBA" id="ARBA00022741"/>
    </source>
</evidence>
<evidence type="ECO:0000256" key="7">
    <source>
        <dbReference type="ARBA" id="ARBA00022777"/>
    </source>
</evidence>
<evidence type="ECO:0000313" key="14">
    <source>
        <dbReference type="EMBL" id="ABK16098.1"/>
    </source>
</evidence>
<dbReference type="Proteomes" id="UP000001784">
    <property type="component" value="Chromosome"/>
</dbReference>
<dbReference type="Gene3D" id="3.40.50.300">
    <property type="entry name" value="P-loop containing nucleotide triphosphate hydrolases"/>
    <property type="match status" value="1"/>
</dbReference>
<comment type="catalytic activity">
    <reaction evidence="10 12">
        <text>dTMP + ATP = dTDP + ADP</text>
        <dbReference type="Rhea" id="RHEA:13517"/>
        <dbReference type="ChEBI" id="CHEBI:30616"/>
        <dbReference type="ChEBI" id="CHEBI:58369"/>
        <dbReference type="ChEBI" id="CHEBI:63528"/>
        <dbReference type="ChEBI" id="CHEBI:456216"/>
        <dbReference type="EC" id="2.7.4.9"/>
    </reaction>
</comment>
<organism evidence="14 15">
    <name type="scientific">Syntrophobacter fumaroxidans (strain DSM 10017 / MPOB)</name>
    <dbReference type="NCBI Taxonomy" id="335543"/>
    <lineage>
        <taxon>Bacteria</taxon>
        <taxon>Pseudomonadati</taxon>
        <taxon>Thermodesulfobacteriota</taxon>
        <taxon>Syntrophobacteria</taxon>
        <taxon>Syntrophobacterales</taxon>
        <taxon>Syntrophobacteraceae</taxon>
        <taxon>Syntrophobacter</taxon>
    </lineage>
</organism>
<dbReference type="GO" id="GO:0004798">
    <property type="term" value="F:dTMP kinase activity"/>
    <property type="evidence" value="ECO:0007669"/>
    <property type="project" value="UniProtKB-UniRule"/>
</dbReference>
<dbReference type="NCBIfam" id="TIGR00041">
    <property type="entry name" value="DTMP_kinase"/>
    <property type="match status" value="1"/>
</dbReference>
<dbReference type="AlphaFoldDB" id="A0LF96"/>
<dbReference type="InterPro" id="IPR018094">
    <property type="entry name" value="Thymidylate_kinase"/>
</dbReference>
<evidence type="ECO:0000313" key="15">
    <source>
        <dbReference type="Proteomes" id="UP000001784"/>
    </source>
</evidence>
<reference evidence="14 15" key="1">
    <citation type="submission" date="2006-10" db="EMBL/GenBank/DDBJ databases">
        <title>Complete sequence of Syntrophobacter fumaroxidans MPOB.</title>
        <authorList>
            <consortium name="US DOE Joint Genome Institute"/>
            <person name="Copeland A."/>
            <person name="Lucas S."/>
            <person name="Lapidus A."/>
            <person name="Barry K."/>
            <person name="Detter J.C."/>
            <person name="Glavina del Rio T."/>
            <person name="Hammon N."/>
            <person name="Israni S."/>
            <person name="Pitluck S."/>
            <person name="Goltsman E.G."/>
            <person name="Martinez M."/>
            <person name="Schmutz J."/>
            <person name="Larimer F."/>
            <person name="Land M."/>
            <person name="Hauser L."/>
            <person name="Kyrpides N."/>
            <person name="Kim E."/>
            <person name="Boone D.R."/>
            <person name="Brockman F."/>
            <person name="Culley D."/>
            <person name="Ferry J."/>
            <person name="Gunsalus R."/>
            <person name="McInerney M.J."/>
            <person name="Morrison M."/>
            <person name="Plugge C."/>
            <person name="Rohlin L."/>
            <person name="Scholten J."/>
            <person name="Sieber J."/>
            <person name="Stams A.J.M."/>
            <person name="Worm P."/>
            <person name="Henstra A.M."/>
            <person name="Richardson P."/>
        </authorList>
    </citation>
    <scope>NUCLEOTIDE SEQUENCE [LARGE SCALE GENOMIC DNA]</scope>
    <source>
        <strain evidence="15">DSM 10017 / MPOB</strain>
    </source>
</reference>
<dbReference type="HOGENOM" id="CLU_049131_0_2_7"/>
<comment type="similarity">
    <text evidence="1 12">Belongs to the thymidylate kinase family.</text>
</comment>
<accession>A0LF96</accession>
<keyword evidence="4 12" id="KW-0808">Transferase</keyword>
<keyword evidence="7 12" id="KW-0418">Kinase</keyword>
<dbReference type="InterPro" id="IPR039430">
    <property type="entry name" value="Thymidylate_kin-like_dom"/>
</dbReference>
<name>A0LF96_SYNFM</name>
<evidence type="ECO:0000256" key="3">
    <source>
        <dbReference type="ARBA" id="ARBA00017144"/>
    </source>
</evidence>
<keyword evidence="8 12" id="KW-0067">ATP-binding</keyword>
<dbReference type="FunCoup" id="A0LF96">
    <property type="interactions" value="499"/>
</dbReference>
<evidence type="ECO:0000259" key="13">
    <source>
        <dbReference type="Pfam" id="PF02223"/>
    </source>
</evidence>
<keyword evidence="5 12" id="KW-0545">Nucleotide biosynthesis</keyword>
<dbReference type="GO" id="GO:0005829">
    <property type="term" value="C:cytosol"/>
    <property type="evidence" value="ECO:0007669"/>
    <property type="project" value="TreeGrafter"/>
</dbReference>
<evidence type="ECO:0000256" key="1">
    <source>
        <dbReference type="ARBA" id="ARBA00009776"/>
    </source>
</evidence>
<proteinExistence type="inferred from homology"/>
<dbReference type="HAMAP" id="MF_00165">
    <property type="entry name" value="Thymidylate_kinase"/>
    <property type="match status" value="1"/>
</dbReference>
<evidence type="ECO:0000256" key="4">
    <source>
        <dbReference type="ARBA" id="ARBA00022679"/>
    </source>
</evidence>
<gene>
    <name evidence="12" type="primary">tmk</name>
    <name evidence="14" type="ordered locus">Sfum_0398</name>
</gene>
<keyword evidence="6 12" id="KW-0547">Nucleotide-binding</keyword>
<evidence type="ECO:0000256" key="8">
    <source>
        <dbReference type="ARBA" id="ARBA00022840"/>
    </source>
</evidence>
<evidence type="ECO:0000256" key="12">
    <source>
        <dbReference type="HAMAP-Rule" id="MF_00165"/>
    </source>
</evidence>
<feature type="binding site" evidence="12">
    <location>
        <begin position="23"/>
        <end position="30"/>
    </location>
    <ligand>
        <name>ATP</name>
        <dbReference type="ChEBI" id="CHEBI:30616"/>
    </ligand>
</feature>
<evidence type="ECO:0000256" key="5">
    <source>
        <dbReference type="ARBA" id="ARBA00022727"/>
    </source>
</evidence>
<dbReference type="PANTHER" id="PTHR10344:SF4">
    <property type="entry name" value="UMP-CMP KINASE 2, MITOCHONDRIAL"/>
    <property type="match status" value="1"/>
</dbReference>
<protein>
    <recommendedName>
        <fullName evidence="3 12">Thymidylate kinase</fullName>
        <ecNumber evidence="2 12">2.7.4.9</ecNumber>
    </recommendedName>
    <alternativeName>
        <fullName evidence="9 12">dTMP kinase</fullName>
    </alternativeName>
</protein>
<dbReference type="EMBL" id="CP000478">
    <property type="protein sequence ID" value="ABK16098.1"/>
    <property type="molecule type" value="Genomic_DNA"/>
</dbReference>
<dbReference type="FunFam" id="3.40.50.300:FF:000225">
    <property type="entry name" value="Thymidylate kinase"/>
    <property type="match status" value="1"/>
</dbReference>
<dbReference type="GO" id="GO:0006227">
    <property type="term" value="P:dUDP biosynthetic process"/>
    <property type="evidence" value="ECO:0007669"/>
    <property type="project" value="TreeGrafter"/>
</dbReference>
<dbReference type="InParanoid" id="A0LF96"/>
<feature type="domain" description="Thymidylate kinase-like" evidence="13">
    <location>
        <begin position="21"/>
        <end position="207"/>
    </location>
</feature>
<dbReference type="CDD" id="cd01672">
    <property type="entry name" value="TMPK"/>
    <property type="match status" value="1"/>
</dbReference>
<dbReference type="Pfam" id="PF02223">
    <property type="entry name" value="Thymidylate_kin"/>
    <property type="match status" value="1"/>
</dbReference>
<dbReference type="GO" id="GO:0006233">
    <property type="term" value="P:dTDP biosynthetic process"/>
    <property type="evidence" value="ECO:0007669"/>
    <property type="project" value="InterPro"/>
</dbReference>
<dbReference type="GO" id="GO:0006235">
    <property type="term" value="P:dTTP biosynthetic process"/>
    <property type="evidence" value="ECO:0007669"/>
    <property type="project" value="UniProtKB-UniRule"/>
</dbReference>
<dbReference type="EC" id="2.7.4.9" evidence="2 12"/>
<keyword evidence="15" id="KW-1185">Reference proteome</keyword>
<dbReference type="eggNOG" id="COG0125">
    <property type="taxonomic scope" value="Bacteria"/>
</dbReference>
<dbReference type="STRING" id="335543.Sfum_0398"/>
<dbReference type="PANTHER" id="PTHR10344">
    <property type="entry name" value="THYMIDYLATE KINASE"/>
    <property type="match status" value="1"/>
</dbReference>
<dbReference type="InterPro" id="IPR027417">
    <property type="entry name" value="P-loop_NTPase"/>
</dbReference>
<dbReference type="GO" id="GO:0005524">
    <property type="term" value="F:ATP binding"/>
    <property type="evidence" value="ECO:0007669"/>
    <property type="project" value="UniProtKB-UniRule"/>
</dbReference>
<evidence type="ECO:0000256" key="10">
    <source>
        <dbReference type="ARBA" id="ARBA00048743"/>
    </source>
</evidence>
<dbReference type="SUPFAM" id="SSF52540">
    <property type="entry name" value="P-loop containing nucleoside triphosphate hydrolases"/>
    <property type="match status" value="1"/>
</dbReference>
<dbReference type="KEGG" id="sfu:Sfum_0398"/>
<evidence type="ECO:0000256" key="11">
    <source>
        <dbReference type="ARBA" id="ARBA00057735"/>
    </source>
</evidence>
<evidence type="ECO:0000256" key="9">
    <source>
        <dbReference type="ARBA" id="ARBA00029962"/>
    </source>
</evidence>
<sequence length="222" mass="24882">MRPRPSIRVQMKPISPKFVTFEGIDGCGKSTLIDELASWLDRTRVPYVKTREPGGTSLGEKIRGLLLDPAHRGMNRQTEVLLYTASRAQLVAEIILPALKSGAWVLADRYIDATLAYQGYGRELDPDPLRRLQHWATQALVPDKTVLLDCGIDTAAARMSARNHRPDRIEMEERAFHERVKAGYLDLASLDPGRFIVLDAEKPLPEVIADFRAAFREIVPAP</sequence>
<comment type="function">
    <text evidence="11 12">Phosphorylation of dTMP to form dTDP in both de novo and salvage pathways of dTTP synthesis.</text>
</comment>